<evidence type="ECO:0000256" key="4">
    <source>
        <dbReference type="ARBA" id="ARBA00023163"/>
    </source>
</evidence>
<evidence type="ECO:0000256" key="5">
    <source>
        <dbReference type="PROSITE-ProRule" id="PRU00335"/>
    </source>
</evidence>
<dbReference type="PRINTS" id="PR00455">
    <property type="entry name" value="HTHTETR"/>
</dbReference>
<dbReference type="Proteomes" id="UP001592531">
    <property type="component" value="Unassembled WGS sequence"/>
</dbReference>
<keyword evidence="2" id="KW-0805">Transcription regulation</keyword>
<name>A0ABV6VMZ7_9ACTN</name>
<evidence type="ECO:0000256" key="6">
    <source>
        <dbReference type="SAM" id="MobiDB-lite"/>
    </source>
</evidence>
<organism evidence="8 9">
    <name type="scientific">Streptacidiphilus cavernicola</name>
    <dbReference type="NCBI Taxonomy" id="3342716"/>
    <lineage>
        <taxon>Bacteria</taxon>
        <taxon>Bacillati</taxon>
        <taxon>Actinomycetota</taxon>
        <taxon>Actinomycetes</taxon>
        <taxon>Kitasatosporales</taxon>
        <taxon>Streptomycetaceae</taxon>
        <taxon>Streptacidiphilus</taxon>
    </lineage>
</organism>
<evidence type="ECO:0000313" key="8">
    <source>
        <dbReference type="EMBL" id="MFC1415068.1"/>
    </source>
</evidence>
<feature type="domain" description="HTH tetR-type" evidence="7">
    <location>
        <begin position="23"/>
        <end position="83"/>
    </location>
</feature>
<gene>
    <name evidence="8" type="ORF">ACEZDE_00180</name>
</gene>
<dbReference type="RefSeq" id="WP_380530152.1">
    <property type="nucleotide sequence ID" value="NZ_JBHFAB010000001.1"/>
</dbReference>
<feature type="DNA-binding region" description="H-T-H motif" evidence="5">
    <location>
        <begin position="46"/>
        <end position="65"/>
    </location>
</feature>
<dbReference type="InterPro" id="IPR036271">
    <property type="entry name" value="Tet_transcr_reg_TetR-rel_C_sf"/>
</dbReference>
<dbReference type="Gene3D" id="1.10.10.60">
    <property type="entry name" value="Homeodomain-like"/>
    <property type="match status" value="1"/>
</dbReference>
<dbReference type="Pfam" id="PF00440">
    <property type="entry name" value="TetR_N"/>
    <property type="match status" value="1"/>
</dbReference>
<keyword evidence="1" id="KW-0678">Repressor</keyword>
<dbReference type="InterPro" id="IPR009057">
    <property type="entry name" value="Homeodomain-like_sf"/>
</dbReference>
<evidence type="ECO:0000256" key="3">
    <source>
        <dbReference type="ARBA" id="ARBA00023125"/>
    </source>
</evidence>
<sequence>MTLSDTAPEDVPARPRRGRPRQGDIRARVIETAVDLFAAQGYDATSVQQIVTAAGTTKGGFYHHFAAKEELLYAMYHESIAGQLADLQRILALGQDPERTLRAVIESIVCETAATMKANSVFAQEIARMDPERYQQLQVDWRQYQDSVRELIRSAQESGRFALTASPQVVSWAIFGVTNSLHTWFRPDGPMTAQQIAGELADLMMAGLTPKESP</sequence>
<dbReference type="InterPro" id="IPR001647">
    <property type="entry name" value="HTH_TetR"/>
</dbReference>
<dbReference type="Gene3D" id="1.10.357.10">
    <property type="entry name" value="Tetracycline Repressor, domain 2"/>
    <property type="match status" value="1"/>
</dbReference>
<dbReference type="InterPro" id="IPR041490">
    <property type="entry name" value="KstR2_TetR_C"/>
</dbReference>
<dbReference type="SUPFAM" id="SSF46689">
    <property type="entry name" value="Homeodomain-like"/>
    <property type="match status" value="1"/>
</dbReference>
<evidence type="ECO:0000313" key="9">
    <source>
        <dbReference type="Proteomes" id="UP001592531"/>
    </source>
</evidence>
<evidence type="ECO:0000256" key="1">
    <source>
        <dbReference type="ARBA" id="ARBA00022491"/>
    </source>
</evidence>
<reference evidence="8 9" key="1">
    <citation type="submission" date="2024-09" db="EMBL/GenBank/DDBJ databases">
        <authorList>
            <person name="Lee S.D."/>
        </authorList>
    </citation>
    <scope>NUCLEOTIDE SEQUENCE [LARGE SCALE GENOMIC DNA]</scope>
    <source>
        <strain evidence="8 9">N8-3</strain>
    </source>
</reference>
<feature type="region of interest" description="Disordered" evidence="6">
    <location>
        <begin position="1"/>
        <end position="23"/>
    </location>
</feature>
<dbReference type="PROSITE" id="PS50977">
    <property type="entry name" value="HTH_TETR_2"/>
    <property type="match status" value="1"/>
</dbReference>
<comment type="caution">
    <text evidence="8">The sequence shown here is derived from an EMBL/GenBank/DDBJ whole genome shotgun (WGS) entry which is preliminary data.</text>
</comment>
<dbReference type="Pfam" id="PF17932">
    <property type="entry name" value="TetR_C_24"/>
    <property type="match status" value="1"/>
</dbReference>
<dbReference type="SUPFAM" id="SSF48498">
    <property type="entry name" value="Tetracyclin repressor-like, C-terminal domain"/>
    <property type="match status" value="1"/>
</dbReference>
<dbReference type="EMBL" id="JBHFAB010000001">
    <property type="protein sequence ID" value="MFC1415068.1"/>
    <property type="molecule type" value="Genomic_DNA"/>
</dbReference>
<keyword evidence="3 5" id="KW-0238">DNA-binding</keyword>
<keyword evidence="4" id="KW-0804">Transcription</keyword>
<keyword evidence="9" id="KW-1185">Reference proteome</keyword>
<accession>A0ABV6VMZ7</accession>
<evidence type="ECO:0000259" key="7">
    <source>
        <dbReference type="PROSITE" id="PS50977"/>
    </source>
</evidence>
<dbReference type="PANTHER" id="PTHR30055">
    <property type="entry name" value="HTH-TYPE TRANSCRIPTIONAL REGULATOR RUTR"/>
    <property type="match status" value="1"/>
</dbReference>
<protein>
    <submittedName>
        <fullName evidence="8">TetR/AcrR family transcriptional regulator</fullName>
    </submittedName>
</protein>
<evidence type="ECO:0000256" key="2">
    <source>
        <dbReference type="ARBA" id="ARBA00023015"/>
    </source>
</evidence>
<dbReference type="InterPro" id="IPR050109">
    <property type="entry name" value="HTH-type_TetR-like_transc_reg"/>
</dbReference>
<proteinExistence type="predicted"/>
<dbReference type="PANTHER" id="PTHR30055:SF175">
    <property type="entry name" value="HTH-TYPE TRANSCRIPTIONAL REPRESSOR KSTR2"/>
    <property type="match status" value="1"/>
</dbReference>